<dbReference type="EMBL" id="QHKS01000008">
    <property type="protein sequence ID" value="RDK02029.1"/>
    <property type="molecule type" value="Genomic_DNA"/>
</dbReference>
<name>A0A370N8T7_9BURK</name>
<dbReference type="GO" id="GO:0003677">
    <property type="term" value="F:DNA binding"/>
    <property type="evidence" value="ECO:0007669"/>
    <property type="project" value="UniProtKB-KW"/>
</dbReference>
<accession>A0A370N8T7</accession>
<dbReference type="Pfam" id="PF01047">
    <property type="entry name" value="MarR"/>
    <property type="match status" value="1"/>
</dbReference>
<gene>
    <name evidence="5" type="ORF">DLM46_13835</name>
</gene>
<dbReference type="PANTHER" id="PTHR42756">
    <property type="entry name" value="TRANSCRIPTIONAL REGULATOR, MARR"/>
    <property type="match status" value="1"/>
</dbReference>
<sequence>MATRSVSNNTNLNGDLSDQVDQSELLNLLGYNVRRAYLVVQAHFDEQMEKLGLRQADFAVISTLRHNPGINQKALAEALAIAPPNLATLLDRLESSGLLTRQRSADDKRIQQVSLTQQGTKLHAQASKAAQKADDAAVSKLTVEERKQLKSHLSKIFAD</sequence>
<keyword evidence="6" id="KW-1185">Reference proteome</keyword>
<keyword evidence="1" id="KW-0805">Transcription regulation</keyword>
<organism evidence="5 6">
    <name type="scientific">Paraburkholderia lacunae</name>
    <dbReference type="NCBI Taxonomy" id="2211104"/>
    <lineage>
        <taxon>Bacteria</taxon>
        <taxon>Pseudomonadati</taxon>
        <taxon>Pseudomonadota</taxon>
        <taxon>Betaproteobacteria</taxon>
        <taxon>Burkholderiales</taxon>
        <taxon>Burkholderiaceae</taxon>
        <taxon>Paraburkholderia</taxon>
    </lineage>
</organism>
<reference evidence="6" key="1">
    <citation type="submission" date="2018-05" db="EMBL/GenBank/DDBJ databases">
        <authorList>
            <person name="Feng T."/>
        </authorList>
    </citation>
    <scope>NUCLEOTIDE SEQUENCE [LARGE SCALE GENOMIC DNA]</scope>
    <source>
        <strain evidence="6">S27</strain>
    </source>
</reference>
<dbReference type="PRINTS" id="PR00598">
    <property type="entry name" value="HTHMARR"/>
</dbReference>
<feature type="domain" description="HTH marR-type" evidence="4">
    <location>
        <begin position="22"/>
        <end position="158"/>
    </location>
</feature>
<keyword evidence="2" id="KW-0238">DNA-binding</keyword>
<evidence type="ECO:0000259" key="4">
    <source>
        <dbReference type="PROSITE" id="PS50995"/>
    </source>
</evidence>
<dbReference type="RefSeq" id="WP_115101331.1">
    <property type="nucleotide sequence ID" value="NZ_QHKS01000008.1"/>
</dbReference>
<dbReference type="PROSITE" id="PS50995">
    <property type="entry name" value="HTH_MARR_2"/>
    <property type="match status" value="1"/>
</dbReference>
<dbReference type="Proteomes" id="UP000254875">
    <property type="component" value="Unassembled WGS sequence"/>
</dbReference>
<protein>
    <submittedName>
        <fullName evidence="5">MarR family transcriptional regulator</fullName>
    </submittedName>
</protein>
<dbReference type="InterPro" id="IPR036388">
    <property type="entry name" value="WH-like_DNA-bd_sf"/>
</dbReference>
<dbReference type="AlphaFoldDB" id="A0A370N8T7"/>
<dbReference type="InterPro" id="IPR000835">
    <property type="entry name" value="HTH_MarR-typ"/>
</dbReference>
<dbReference type="PANTHER" id="PTHR42756:SF1">
    <property type="entry name" value="TRANSCRIPTIONAL REPRESSOR OF EMRAB OPERON"/>
    <property type="match status" value="1"/>
</dbReference>
<evidence type="ECO:0000256" key="1">
    <source>
        <dbReference type="ARBA" id="ARBA00023015"/>
    </source>
</evidence>
<evidence type="ECO:0000256" key="2">
    <source>
        <dbReference type="ARBA" id="ARBA00023125"/>
    </source>
</evidence>
<proteinExistence type="predicted"/>
<comment type="caution">
    <text evidence="5">The sequence shown here is derived from an EMBL/GenBank/DDBJ whole genome shotgun (WGS) entry which is preliminary data.</text>
</comment>
<dbReference type="OrthoDB" id="117723at2"/>
<evidence type="ECO:0000313" key="5">
    <source>
        <dbReference type="EMBL" id="RDK02029.1"/>
    </source>
</evidence>
<dbReference type="GO" id="GO:0003700">
    <property type="term" value="F:DNA-binding transcription factor activity"/>
    <property type="evidence" value="ECO:0007669"/>
    <property type="project" value="InterPro"/>
</dbReference>
<dbReference type="SUPFAM" id="SSF46785">
    <property type="entry name" value="Winged helix' DNA-binding domain"/>
    <property type="match status" value="1"/>
</dbReference>
<dbReference type="SMART" id="SM00347">
    <property type="entry name" value="HTH_MARR"/>
    <property type="match status" value="1"/>
</dbReference>
<evidence type="ECO:0000256" key="3">
    <source>
        <dbReference type="ARBA" id="ARBA00023163"/>
    </source>
</evidence>
<dbReference type="Gene3D" id="1.10.10.10">
    <property type="entry name" value="Winged helix-like DNA-binding domain superfamily/Winged helix DNA-binding domain"/>
    <property type="match status" value="1"/>
</dbReference>
<evidence type="ECO:0000313" key="6">
    <source>
        <dbReference type="Proteomes" id="UP000254875"/>
    </source>
</evidence>
<keyword evidence="3" id="KW-0804">Transcription</keyword>
<dbReference type="InterPro" id="IPR036390">
    <property type="entry name" value="WH_DNA-bd_sf"/>
</dbReference>